<dbReference type="RefSeq" id="XP_043012253.1">
    <property type="nucleotide sequence ID" value="XM_043151160.1"/>
</dbReference>
<feature type="compositionally biased region" description="Polar residues" evidence="1">
    <location>
        <begin position="36"/>
        <end position="50"/>
    </location>
</feature>
<feature type="region of interest" description="Disordered" evidence="1">
    <location>
        <begin position="1"/>
        <end position="99"/>
    </location>
</feature>
<accession>A0A9P7S5Z4</accession>
<feature type="compositionally biased region" description="Basic residues" evidence="1">
    <location>
        <begin position="65"/>
        <end position="75"/>
    </location>
</feature>
<dbReference type="GeneID" id="66075561"/>
<evidence type="ECO:0000256" key="1">
    <source>
        <dbReference type="SAM" id="MobiDB-lite"/>
    </source>
</evidence>
<dbReference type="AlphaFoldDB" id="A0A9P7S5Z4"/>
<organism evidence="2 3">
    <name type="scientific">Marasmius oreades</name>
    <name type="common">fairy-ring Marasmius</name>
    <dbReference type="NCBI Taxonomy" id="181124"/>
    <lineage>
        <taxon>Eukaryota</taxon>
        <taxon>Fungi</taxon>
        <taxon>Dikarya</taxon>
        <taxon>Basidiomycota</taxon>
        <taxon>Agaricomycotina</taxon>
        <taxon>Agaricomycetes</taxon>
        <taxon>Agaricomycetidae</taxon>
        <taxon>Agaricales</taxon>
        <taxon>Marasmiineae</taxon>
        <taxon>Marasmiaceae</taxon>
        <taxon>Marasmius</taxon>
    </lineage>
</organism>
<dbReference type="Proteomes" id="UP001049176">
    <property type="component" value="Chromosome 3"/>
</dbReference>
<evidence type="ECO:0000313" key="2">
    <source>
        <dbReference type="EMBL" id="KAG7095783.1"/>
    </source>
</evidence>
<name>A0A9P7S5Z4_9AGAR</name>
<evidence type="ECO:0000313" key="3">
    <source>
        <dbReference type="Proteomes" id="UP001049176"/>
    </source>
</evidence>
<reference evidence="2" key="1">
    <citation type="journal article" date="2021" name="Genome Biol. Evol.">
        <title>The assembled and annotated genome of the fairy-ring fungus Marasmius oreades.</title>
        <authorList>
            <person name="Hiltunen M."/>
            <person name="Ament-Velasquez S.L."/>
            <person name="Johannesson H."/>
        </authorList>
    </citation>
    <scope>NUCLEOTIDE SEQUENCE</scope>
    <source>
        <strain evidence="2">03SP1</strain>
    </source>
</reference>
<proteinExistence type="predicted"/>
<dbReference type="EMBL" id="CM032183">
    <property type="protein sequence ID" value="KAG7095783.1"/>
    <property type="molecule type" value="Genomic_DNA"/>
</dbReference>
<feature type="compositionally biased region" description="Basic residues" evidence="1">
    <location>
        <begin position="19"/>
        <end position="35"/>
    </location>
</feature>
<dbReference type="OrthoDB" id="3040268at2759"/>
<gene>
    <name evidence="2" type="ORF">E1B28_006485</name>
</gene>
<sequence>MPDNTDTRNAKHSPAVKVGGRRRSATTKPKPHSKSYRPTITSESSDNTVNDYPRPVAQTEEPSMKMKKDKQKQGLKRNMQSTRKYQAGGIAQPSSGKLV</sequence>
<protein>
    <submittedName>
        <fullName evidence="2">Uncharacterized protein</fullName>
    </submittedName>
</protein>
<comment type="caution">
    <text evidence="2">The sequence shown here is derived from an EMBL/GenBank/DDBJ whole genome shotgun (WGS) entry which is preliminary data.</text>
</comment>
<keyword evidence="3" id="KW-1185">Reference proteome</keyword>
<dbReference type="KEGG" id="more:E1B28_006485"/>